<feature type="domain" description="Myb-like" evidence="6">
    <location>
        <begin position="58"/>
        <end position="110"/>
    </location>
</feature>
<name>A0A2N9EWX6_FAGSY</name>
<evidence type="ECO:0000259" key="7">
    <source>
        <dbReference type="PROSITE" id="PS51294"/>
    </source>
</evidence>
<organism evidence="8">
    <name type="scientific">Fagus sylvatica</name>
    <name type="common">Beechnut</name>
    <dbReference type="NCBI Taxonomy" id="28930"/>
    <lineage>
        <taxon>Eukaryota</taxon>
        <taxon>Viridiplantae</taxon>
        <taxon>Streptophyta</taxon>
        <taxon>Embryophyta</taxon>
        <taxon>Tracheophyta</taxon>
        <taxon>Spermatophyta</taxon>
        <taxon>Magnoliopsida</taxon>
        <taxon>eudicotyledons</taxon>
        <taxon>Gunneridae</taxon>
        <taxon>Pentapetalae</taxon>
        <taxon>rosids</taxon>
        <taxon>fabids</taxon>
        <taxon>Fagales</taxon>
        <taxon>Fagaceae</taxon>
        <taxon>Fagus</taxon>
    </lineage>
</organism>
<dbReference type="SUPFAM" id="SSF46689">
    <property type="entry name" value="Homeodomain-like"/>
    <property type="match status" value="1"/>
</dbReference>
<dbReference type="SMART" id="SM00717">
    <property type="entry name" value="SANT"/>
    <property type="match status" value="1"/>
</dbReference>
<dbReference type="Pfam" id="PF00249">
    <property type="entry name" value="Myb_DNA-binding"/>
    <property type="match status" value="1"/>
</dbReference>
<dbReference type="EMBL" id="OIVN01000380">
    <property type="protein sequence ID" value="SPC79332.1"/>
    <property type="molecule type" value="Genomic_DNA"/>
</dbReference>
<accession>A0A2N9EWX6</accession>
<reference evidence="8" key="1">
    <citation type="submission" date="2018-02" db="EMBL/GenBank/DDBJ databases">
        <authorList>
            <person name="Cohen D.B."/>
            <person name="Kent A.D."/>
        </authorList>
    </citation>
    <scope>NUCLEOTIDE SEQUENCE</scope>
</reference>
<protein>
    <submittedName>
        <fullName evidence="8">Uncharacterized protein</fullName>
    </submittedName>
</protein>
<evidence type="ECO:0000256" key="2">
    <source>
        <dbReference type="ARBA" id="ARBA00023015"/>
    </source>
</evidence>
<evidence type="ECO:0000256" key="3">
    <source>
        <dbReference type="ARBA" id="ARBA00023125"/>
    </source>
</evidence>
<evidence type="ECO:0000256" key="4">
    <source>
        <dbReference type="ARBA" id="ARBA00023163"/>
    </source>
</evidence>
<proteinExistence type="predicted"/>
<dbReference type="InterPro" id="IPR017930">
    <property type="entry name" value="Myb_dom"/>
</dbReference>
<sequence length="250" mass="27548">MSGPNESAAEVNNVLVGDPIPMKKSASMGNLSSQNFINNDNEVAAAGYVSDGIGKATHKRKKVKRWTEEEHKLFLIGLNKLGKGDWIGISRQFVTTRTPTQICSHAQKFFLKQAEITKKQRRTSSVFDLSLNEDEIPAPKESLVSNTKKSDAEKLVAALKLSALVNVNENLPQTGNLSMEIPSLAQIRPPEYGAPNYHPLPSHSGNSWQYTIYPNGNSGYFPSIQYSLSSTFTSNQAELTRPRSKLIIIS</sequence>
<dbReference type="PROSITE" id="PS50090">
    <property type="entry name" value="MYB_LIKE"/>
    <property type="match status" value="1"/>
</dbReference>
<keyword evidence="4" id="KW-0804">Transcription</keyword>
<evidence type="ECO:0000256" key="5">
    <source>
        <dbReference type="ARBA" id="ARBA00023242"/>
    </source>
</evidence>
<dbReference type="GO" id="GO:0003677">
    <property type="term" value="F:DNA binding"/>
    <property type="evidence" value="ECO:0007669"/>
    <property type="project" value="UniProtKB-KW"/>
</dbReference>
<keyword evidence="2" id="KW-0805">Transcription regulation</keyword>
<gene>
    <name evidence="8" type="ORF">FSB_LOCUS7214</name>
</gene>
<keyword evidence="5" id="KW-0539">Nucleus</keyword>
<dbReference type="PANTHER" id="PTHR44191:SF45">
    <property type="entry name" value="TRANSCRIPTION FACTOR MYB1R1-LIKE"/>
    <property type="match status" value="1"/>
</dbReference>
<dbReference type="GO" id="GO:0006355">
    <property type="term" value="P:regulation of DNA-templated transcription"/>
    <property type="evidence" value="ECO:0007669"/>
    <property type="project" value="UniProtKB-ARBA"/>
</dbReference>
<evidence type="ECO:0000313" key="8">
    <source>
        <dbReference type="EMBL" id="SPC79332.1"/>
    </source>
</evidence>
<dbReference type="FunFam" id="1.10.10.60:FF:000009">
    <property type="entry name" value="transcription factor MYB1R1"/>
    <property type="match status" value="1"/>
</dbReference>
<dbReference type="AlphaFoldDB" id="A0A2N9EWX6"/>
<evidence type="ECO:0000256" key="1">
    <source>
        <dbReference type="ARBA" id="ARBA00004123"/>
    </source>
</evidence>
<evidence type="ECO:0000259" key="6">
    <source>
        <dbReference type="PROSITE" id="PS50090"/>
    </source>
</evidence>
<dbReference type="InterPro" id="IPR009057">
    <property type="entry name" value="Homeodomain-like_sf"/>
</dbReference>
<dbReference type="InterPro" id="IPR052245">
    <property type="entry name" value="Plant_Stress_Dev_TF"/>
</dbReference>
<comment type="subcellular location">
    <subcellularLocation>
        <location evidence="1">Nucleus</location>
    </subcellularLocation>
</comment>
<keyword evidence="3" id="KW-0238">DNA-binding</keyword>
<dbReference type="GO" id="GO:0005634">
    <property type="term" value="C:nucleus"/>
    <property type="evidence" value="ECO:0007669"/>
    <property type="project" value="UniProtKB-SubCell"/>
</dbReference>
<dbReference type="NCBIfam" id="TIGR01557">
    <property type="entry name" value="myb_SHAQKYF"/>
    <property type="match status" value="1"/>
</dbReference>
<dbReference type="CDD" id="cd00167">
    <property type="entry name" value="SANT"/>
    <property type="match status" value="1"/>
</dbReference>
<feature type="domain" description="HTH myb-type" evidence="7">
    <location>
        <begin position="58"/>
        <end position="114"/>
    </location>
</feature>
<dbReference type="InterPro" id="IPR006447">
    <property type="entry name" value="Myb_dom_plants"/>
</dbReference>
<dbReference type="PANTHER" id="PTHR44191">
    <property type="entry name" value="TRANSCRIPTION FACTOR KUA1"/>
    <property type="match status" value="1"/>
</dbReference>
<dbReference type="PROSITE" id="PS51294">
    <property type="entry name" value="HTH_MYB"/>
    <property type="match status" value="1"/>
</dbReference>
<dbReference type="InterPro" id="IPR001005">
    <property type="entry name" value="SANT/Myb"/>
</dbReference>
<dbReference type="GO" id="GO:0009723">
    <property type="term" value="P:response to ethylene"/>
    <property type="evidence" value="ECO:0007669"/>
    <property type="project" value="TreeGrafter"/>
</dbReference>
<dbReference type="GO" id="GO:0009739">
    <property type="term" value="P:response to gibberellin"/>
    <property type="evidence" value="ECO:0007669"/>
    <property type="project" value="TreeGrafter"/>
</dbReference>
<dbReference type="Gene3D" id="1.10.10.60">
    <property type="entry name" value="Homeodomain-like"/>
    <property type="match status" value="1"/>
</dbReference>